<accession>A0AA36DUE8</accession>
<dbReference type="EMBL" id="CATQJL010000112">
    <property type="protein sequence ID" value="CAJ0592981.1"/>
    <property type="molecule type" value="Genomic_DNA"/>
</dbReference>
<dbReference type="InterPro" id="IPR004045">
    <property type="entry name" value="Glutathione_S-Trfase_N"/>
</dbReference>
<dbReference type="InterPro" id="IPR050213">
    <property type="entry name" value="GST_superfamily"/>
</dbReference>
<feature type="domain" description="GST C-terminal" evidence="2">
    <location>
        <begin position="86"/>
        <end position="210"/>
    </location>
</feature>
<dbReference type="InterPro" id="IPR004046">
    <property type="entry name" value="GST_C"/>
</dbReference>
<dbReference type="SFLD" id="SFLDS00019">
    <property type="entry name" value="Glutathione_Transferase_(cytos"/>
    <property type="match status" value="1"/>
</dbReference>
<dbReference type="SUPFAM" id="SSF52833">
    <property type="entry name" value="Thioredoxin-like"/>
    <property type="match status" value="1"/>
</dbReference>
<dbReference type="AlphaFoldDB" id="A0AA36DUE8"/>
<protein>
    <submittedName>
        <fullName evidence="3">Uncharacterized protein</fullName>
    </submittedName>
</protein>
<dbReference type="FunFam" id="1.20.1050.10:FF:000078">
    <property type="entry name" value="Protein CBG04233"/>
    <property type="match status" value="1"/>
</dbReference>
<dbReference type="Proteomes" id="UP001176961">
    <property type="component" value="Unassembled WGS sequence"/>
</dbReference>
<dbReference type="PANTHER" id="PTHR11571:SF153">
    <property type="entry name" value="GLUTATHIONE S-TRANSFERASE"/>
    <property type="match status" value="1"/>
</dbReference>
<dbReference type="InterPro" id="IPR036282">
    <property type="entry name" value="Glutathione-S-Trfase_C_sf"/>
</dbReference>
<dbReference type="SUPFAM" id="SSF47616">
    <property type="entry name" value="GST C-terminal domain-like"/>
    <property type="match status" value="1"/>
</dbReference>
<dbReference type="GO" id="GO:0004364">
    <property type="term" value="F:glutathione transferase activity"/>
    <property type="evidence" value="ECO:0007669"/>
    <property type="project" value="UniProtKB-ARBA"/>
</dbReference>
<sequence length="210" mass="24678">MVDKLELVSLKGRGRAEAVRLMLVFSECPFTDTRLTIAEWKLRKKRDAFDEETKLPVLIIDNTYRIIGVYEISKWVAEKNDLYGGLPGERKDIEEVIATLDELHKGLAPTLRATLTRNYDERRAVWNEFKEKTLIPCLEKYEKELADRMFLVGTNISWADIALIEVLTRLQSCYDSFYLAHFPVLKEYCHRFETLPIMRPYIQTRPETHF</sequence>
<evidence type="ECO:0000313" key="4">
    <source>
        <dbReference type="Proteomes" id="UP001176961"/>
    </source>
</evidence>
<dbReference type="PROSITE" id="PS50405">
    <property type="entry name" value="GST_CTER"/>
    <property type="match status" value="1"/>
</dbReference>
<proteinExistence type="predicted"/>
<dbReference type="PANTHER" id="PTHR11571">
    <property type="entry name" value="GLUTATHIONE S-TRANSFERASE"/>
    <property type="match status" value="1"/>
</dbReference>
<dbReference type="GO" id="GO:0006749">
    <property type="term" value="P:glutathione metabolic process"/>
    <property type="evidence" value="ECO:0007669"/>
    <property type="project" value="TreeGrafter"/>
</dbReference>
<reference evidence="3" key="1">
    <citation type="submission" date="2023-07" db="EMBL/GenBank/DDBJ databases">
        <authorList>
            <consortium name="CYATHOMIX"/>
        </authorList>
    </citation>
    <scope>NUCLEOTIDE SEQUENCE</scope>
    <source>
        <strain evidence="3">N/A</strain>
    </source>
</reference>
<keyword evidence="4" id="KW-1185">Reference proteome</keyword>
<dbReference type="Gene3D" id="3.40.30.10">
    <property type="entry name" value="Glutaredoxin"/>
    <property type="match status" value="1"/>
</dbReference>
<evidence type="ECO:0000259" key="2">
    <source>
        <dbReference type="PROSITE" id="PS50405"/>
    </source>
</evidence>
<name>A0AA36DUE8_CYLNA</name>
<feature type="domain" description="GST N-terminal" evidence="1">
    <location>
        <begin position="3"/>
        <end position="84"/>
    </location>
</feature>
<dbReference type="Gene3D" id="1.20.1050.10">
    <property type="match status" value="1"/>
</dbReference>
<evidence type="ECO:0000313" key="3">
    <source>
        <dbReference type="EMBL" id="CAJ0592981.1"/>
    </source>
</evidence>
<dbReference type="InterPro" id="IPR010987">
    <property type="entry name" value="Glutathione-S-Trfase_C-like"/>
</dbReference>
<evidence type="ECO:0000259" key="1">
    <source>
        <dbReference type="PROSITE" id="PS50404"/>
    </source>
</evidence>
<dbReference type="InterPro" id="IPR040079">
    <property type="entry name" value="Glutathione_S-Trfase"/>
</dbReference>
<dbReference type="InterPro" id="IPR036249">
    <property type="entry name" value="Thioredoxin-like_sf"/>
</dbReference>
<dbReference type="PROSITE" id="PS50404">
    <property type="entry name" value="GST_NTER"/>
    <property type="match status" value="1"/>
</dbReference>
<organism evidence="3 4">
    <name type="scientific">Cylicocyclus nassatus</name>
    <name type="common">Nematode worm</name>
    <dbReference type="NCBI Taxonomy" id="53992"/>
    <lineage>
        <taxon>Eukaryota</taxon>
        <taxon>Metazoa</taxon>
        <taxon>Ecdysozoa</taxon>
        <taxon>Nematoda</taxon>
        <taxon>Chromadorea</taxon>
        <taxon>Rhabditida</taxon>
        <taxon>Rhabditina</taxon>
        <taxon>Rhabditomorpha</taxon>
        <taxon>Strongyloidea</taxon>
        <taxon>Strongylidae</taxon>
        <taxon>Cylicocyclus</taxon>
    </lineage>
</organism>
<gene>
    <name evidence="3" type="ORF">CYNAS_LOCUS4964</name>
</gene>
<dbReference type="Pfam" id="PF14497">
    <property type="entry name" value="GST_C_3"/>
    <property type="match status" value="1"/>
</dbReference>
<comment type="caution">
    <text evidence="3">The sequence shown here is derived from an EMBL/GenBank/DDBJ whole genome shotgun (WGS) entry which is preliminary data.</text>
</comment>